<dbReference type="RefSeq" id="XP_068352498.1">
    <property type="nucleotide sequence ID" value="XM_068509547.1"/>
</dbReference>
<dbReference type="PANTHER" id="PTHR24346:SF82">
    <property type="entry name" value="KP78A-RELATED"/>
    <property type="match status" value="1"/>
</dbReference>
<dbReference type="GeneID" id="94844251"/>
<evidence type="ECO:0000256" key="3">
    <source>
        <dbReference type="ARBA" id="ARBA00022741"/>
    </source>
</evidence>
<keyword evidence="9" id="KW-1185">Reference proteome</keyword>
<dbReference type="InterPro" id="IPR000719">
    <property type="entry name" value="Prot_kinase_dom"/>
</dbReference>
<dbReference type="GO" id="GO:0004674">
    <property type="term" value="F:protein serine/threonine kinase activity"/>
    <property type="evidence" value="ECO:0007669"/>
    <property type="project" value="UniProtKB-KW"/>
</dbReference>
<dbReference type="EMBL" id="MLAK01001009">
    <property type="protein sequence ID" value="OHS99361.1"/>
    <property type="molecule type" value="Genomic_DNA"/>
</dbReference>
<keyword evidence="4 8" id="KW-0418">Kinase</keyword>
<evidence type="ECO:0000256" key="5">
    <source>
        <dbReference type="ARBA" id="ARBA00022840"/>
    </source>
</evidence>
<proteinExistence type="predicted"/>
<evidence type="ECO:0000256" key="2">
    <source>
        <dbReference type="ARBA" id="ARBA00022679"/>
    </source>
</evidence>
<reference evidence="8" key="1">
    <citation type="submission" date="2016-10" db="EMBL/GenBank/DDBJ databases">
        <authorList>
            <person name="Benchimol M."/>
            <person name="Almeida L.G."/>
            <person name="Vasconcelos A.T."/>
            <person name="Perreira-Neves A."/>
            <person name="Rosa I.A."/>
            <person name="Tasca T."/>
            <person name="Bogo M.R."/>
            <person name="de Souza W."/>
        </authorList>
    </citation>
    <scope>NUCLEOTIDE SEQUENCE [LARGE SCALE GENOMIC DNA]</scope>
    <source>
        <strain evidence="8">K</strain>
    </source>
</reference>
<evidence type="ECO:0000256" key="6">
    <source>
        <dbReference type="SAM" id="MobiDB-lite"/>
    </source>
</evidence>
<feature type="region of interest" description="Disordered" evidence="6">
    <location>
        <begin position="31"/>
        <end position="133"/>
    </location>
</feature>
<dbReference type="PROSITE" id="PS50011">
    <property type="entry name" value="PROTEIN_KINASE_DOM"/>
    <property type="match status" value="1"/>
</dbReference>
<protein>
    <submittedName>
        <fullName evidence="8">CAMK family protein kinase</fullName>
    </submittedName>
</protein>
<dbReference type="GO" id="GO:0005737">
    <property type="term" value="C:cytoplasm"/>
    <property type="evidence" value="ECO:0007669"/>
    <property type="project" value="TreeGrafter"/>
</dbReference>
<evidence type="ECO:0000259" key="7">
    <source>
        <dbReference type="PROSITE" id="PS50011"/>
    </source>
</evidence>
<keyword evidence="2" id="KW-0808">Transferase</keyword>
<dbReference type="FunFam" id="1.10.510.10:FF:000956">
    <property type="entry name" value="CAMK family protein kinase"/>
    <property type="match status" value="1"/>
</dbReference>
<dbReference type="CDD" id="cd14003">
    <property type="entry name" value="STKc_AMPK-like"/>
    <property type="match status" value="1"/>
</dbReference>
<feature type="domain" description="Protein kinase" evidence="7">
    <location>
        <begin position="168"/>
        <end position="420"/>
    </location>
</feature>
<feature type="compositionally biased region" description="Low complexity" evidence="6">
    <location>
        <begin position="45"/>
        <end position="79"/>
    </location>
</feature>
<dbReference type="GO" id="GO:0035556">
    <property type="term" value="P:intracellular signal transduction"/>
    <property type="evidence" value="ECO:0007669"/>
    <property type="project" value="TreeGrafter"/>
</dbReference>
<dbReference type="VEuPathDB" id="TrichDB:TRFO_34218"/>
<dbReference type="SUPFAM" id="SSF56112">
    <property type="entry name" value="Protein kinase-like (PK-like)"/>
    <property type="match status" value="1"/>
</dbReference>
<dbReference type="AlphaFoldDB" id="A0A1J4JL17"/>
<feature type="compositionally biased region" description="Basic residues" evidence="6">
    <location>
        <begin position="122"/>
        <end position="133"/>
    </location>
</feature>
<comment type="caution">
    <text evidence="8">The sequence shown here is derived from an EMBL/GenBank/DDBJ whole genome shotgun (WGS) entry which is preliminary data.</text>
</comment>
<dbReference type="InterPro" id="IPR011009">
    <property type="entry name" value="Kinase-like_dom_sf"/>
</dbReference>
<dbReference type="Proteomes" id="UP000179807">
    <property type="component" value="Unassembled WGS sequence"/>
</dbReference>
<gene>
    <name evidence="8" type="ORF">TRFO_34218</name>
</gene>
<dbReference type="Gene3D" id="1.10.510.10">
    <property type="entry name" value="Transferase(Phosphotransferase) domain 1"/>
    <property type="match status" value="1"/>
</dbReference>
<evidence type="ECO:0000256" key="1">
    <source>
        <dbReference type="ARBA" id="ARBA00022527"/>
    </source>
</evidence>
<organism evidence="8 9">
    <name type="scientific">Tritrichomonas foetus</name>
    <dbReference type="NCBI Taxonomy" id="1144522"/>
    <lineage>
        <taxon>Eukaryota</taxon>
        <taxon>Metamonada</taxon>
        <taxon>Parabasalia</taxon>
        <taxon>Tritrichomonadida</taxon>
        <taxon>Tritrichomonadidae</taxon>
        <taxon>Tritrichomonas</taxon>
    </lineage>
</organism>
<dbReference type="OrthoDB" id="68483at2759"/>
<keyword evidence="1" id="KW-0723">Serine/threonine-protein kinase</keyword>
<dbReference type="Pfam" id="PF00069">
    <property type="entry name" value="Pkinase"/>
    <property type="match status" value="1"/>
</dbReference>
<keyword evidence="5" id="KW-0067">ATP-binding</keyword>
<evidence type="ECO:0000313" key="9">
    <source>
        <dbReference type="Proteomes" id="UP000179807"/>
    </source>
</evidence>
<keyword evidence="3" id="KW-0547">Nucleotide-binding</keyword>
<dbReference type="GO" id="GO:0005524">
    <property type="term" value="F:ATP binding"/>
    <property type="evidence" value="ECO:0007669"/>
    <property type="project" value="UniProtKB-KW"/>
</dbReference>
<evidence type="ECO:0000313" key="8">
    <source>
        <dbReference type="EMBL" id="OHS99361.1"/>
    </source>
</evidence>
<evidence type="ECO:0000256" key="4">
    <source>
        <dbReference type="ARBA" id="ARBA00022777"/>
    </source>
</evidence>
<dbReference type="PANTHER" id="PTHR24346">
    <property type="entry name" value="MAP/MICROTUBULE AFFINITY-REGULATING KINASE"/>
    <property type="match status" value="1"/>
</dbReference>
<feature type="compositionally biased region" description="Low complexity" evidence="6">
    <location>
        <begin position="88"/>
        <end position="113"/>
    </location>
</feature>
<accession>A0A1J4JL17</accession>
<name>A0A1J4JL17_9EUKA</name>
<dbReference type="SMART" id="SM00220">
    <property type="entry name" value="S_TKc"/>
    <property type="match status" value="1"/>
</dbReference>
<sequence length="497" mass="56555">MIIPLFQCIRPYYQRIISIILMRNSTRQTRLQDLASKPDPRRRSATGSNTSSNTSSTTKSTTSAKATTKRSANTTSTAAYRALDRKTTSTAAKKASTTPSAGTTSTTSSTVKKSIQDSSQKTQKRTFKAAPKKGKVASQVQVVEEKPVSTPVNFLNADELIPKTIGDYSLRSVIGEGASCVVKLATKKGTDTKYACKIIDKDRFQDDIITCEHFEREIRVLQQLHHPNIVQLCDVIKDERFYYIFLEYCPNVLFEEIYECKKINELKAANWMRQILEALSYMHSLNAVHRDLKPENIMLDEDDNAKLTDFGLSRFVGNDCLATTPCGSPGYASPELLVGEPYNAKMSDSWSCGIILYMMVVGKLPWTSRNHMSMFEQISSNQVVIPDSVSYHCRLMIEGFLKIKPEDRLTIDEALDHPFLNEADIGDAFYETQLVSLRKIDRFFYDETALTEGEDHPEPSFDSVRNLKIEKVQRLFTKRVKRFRFRRRKRCKSENHF</sequence>